<dbReference type="InterPro" id="IPR007829">
    <property type="entry name" value="TM2"/>
</dbReference>
<evidence type="ECO:0000256" key="3">
    <source>
        <dbReference type="ARBA" id="ARBA00022722"/>
    </source>
</evidence>
<dbReference type="GO" id="GO:0008408">
    <property type="term" value="F:3'-5' exonuclease activity"/>
    <property type="evidence" value="ECO:0007669"/>
    <property type="project" value="TreeGrafter"/>
</dbReference>
<dbReference type="PANTHER" id="PTHR30231">
    <property type="entry name" value="DNA POLYMERASE III SUBUNIT EPSILON"/>
    <property type="match status" value="1"/>
</dbReference>
<dbReference type="Proteomes" id="UP000179284">
    <property type="component" value="Chromosome I"/>
</dbReference>
<dbReference type="SMART" id="SM00479">
    <property type="entry name" value="EXOIII"/>
    <property type="match status" value="1"/>
</dbReference>
<comment type="subcellular location">
    <subcellularLocation>
        <location evidence="1">Membrane</location>
        <topology evidence="1">Multi-pass membrane protein</topology>
    </subcellularLocation>
</comment>
<keyword evidence="6 8" id="KW-1133">Transmembrane helix</keyword>
<sequence length="283" mass="31595">MIGLIIACLLGWAGGYRFYKKQYGLGVLYLLTFGLLGIGWIVDIITAAKTFMKNENLNKTLCEKQVRGSSDTSAFTISPEAGQTNTSPQATFYIHSSKDTEKNMSQLKERFIVIDTETTGLDSENDRIISISAMIYENMQPVHNFYTLVNPQRPIPSDASEINEITDSMVINAPSEHDMCKDLLAFCGDAVFGKTLFVAYNSTFDAKFIKSAMERSGFPGNIRHFDVMSFAKKRLPELKNYKQVTVAKHLGISAENAHNAVADCKMCAEILIKLIKRQDKETT</sequence>
<gene>
    <name evidence="10" type="ORF">bhn_I1964</name>
</gene>
<feature type="domain" description="Exonuclease" evidence="9">
    <location>
        <begin position="110"/>
        <end position="280"/>
    </location>
</feature>
<keyword evidence="4" id="KW-0378">Hydrolase</keyword>
<evidence type="ECO:0000256" key="2">
    <source>
        <dbReference type="ARBA" id="ARBA00022692"/>
    </source>
</evidence>
<dbReference type="AlphaFoldDB" id="A0A1D9P303"/>
<dbReference type="GO" id="GO:0003677">
    <property type="term" value="F:DNA binding"/>
    <property type="evidence" value="ECO:0007669"/>
    <property type="project" value="InterPro"/>
</dbReference>
<reference evidence="11" key="1">
    <citation type="submission" date="2016-10" db="EMBL/GenBank/DDBJ databases">
        <title>The complete genome sequence of the rumen bacterium Butyrivibrio hungatei MB2003.</title>
        <authorList>
            <person name="Palevich N."/>
            <person name="Kelly W.J."/>
            <person name="Leahy S.C."/>
            <person name="Altermann E."/>
            <person name="Rakonjac J."/>
            <person name="Attwood G.T."/>
        </authorList>
    </citation>
    <scope>NUCLEOTIDE SEQUENCE [LARGE SCALE GENOMIC DNA]</scope>
    <source>
        <strain evidence="11">MB2003</strain>
    </source>
</reference>
<dbReference type="SUPFAM" id="SSF53098">
    <property type="entry name" value="Ribonuclease H-like"/>
    <property type="match status" value="1"/>
</dbReference>
<evidence type="ECO:0000256" key="6">
    <source>
        <dbReference type="ARBA" id="ARBA00022989"/>
    </source>
</evidence>
<evidence type="ECO:0000313" key="10">
    <source>
        <dbReference type="EMBL" id="AOZ96997.1"/>
    </source>
</evidence>
<evidence type="ECO:0000256" key="5">
    <source>
        <dbReference type="ARBA" id="ARBA00022839"/>
    </source>
</evidence>
<dbReference type="Pfam" id="PF00929">
    <property type="entry name" value="RNase_T"/>
    <property type="match status" value="1"/>
</dbReference>
<evidence type="ECO:0000256" key="4">
    <source>
        <dbReference type="ARBA" id="ARBA00022801"/>
    </source>
</evidence>
<dbReference type="InterPro" id="IPR006054">
    <property type="entry name" value="DnaQ"/>
</dbReference>
<evidence type="ECO:0000259" key="9">
    <source>
        <dbReference type="SMART" id="SM00479"/>
    </source>
</evidence>
<dbReference type="GO" id="GO:0006260">
    <property type="term" value="P:DNA replication"/>
    <property type="evidence" value="ECO:0007669"/>
    <property type="project" value="InterPro"/>
</dbReference>
<dbReference type="CDD" id="cd06127">
    <property type="entry name" value="DEDDh"/>
    <property type="match status" value="1"/>
</dbReference>
<feature type="transmembrane region" description="Helical" evidence="8">
    <location>
        <begin position="23"/>
        <end position="45"/>
    </location>
</feature>
<organism evidence="10 11">
    <name type="scientific">Butyrivibrio hungatei</name>
    <dbReference type="NCBI Taxonomy" id="185008"/>
    <lineage>
        <taxon>Bacteria</taxon>
        <taxon>Bacillati</taxon>
        <taxon>Bacillota</taxon>
        <taxon>Clostridia</taxon>
        <taxon>Lachnospirales</taxon>
        <taxon>Lachnospiraceae</taxon>
        <taxon>Butyrivibrio</taxon>
    </lineage>
</organism>
<dbReference type="FunFam" id="3.30.420.10:FF:000045">
    <property type="entry name" value="3'-5' exonuclease DinG"/>
    <property type="match status" value="1"/>
</dbReference>
<dbReference type="InterPro" id="IPR013520">
    <property type="entry name" value="Ribonucl_H"/>
</dbReference>
<evidence type="ECO:0000313" key="11">
    <source>
        <dbReference type="Proteomes" id="UP000179284"/>
    </source>
</evidence>
<dbReference type="InterPro" id="IPR036397">
    <property type="entry name" value="RNaseH_sf"/>
</dbReference>
<dbReference type="KEGG" id="bhu:bhn_I1964"/>
<keyword evidence="11" id="KW-1185">Reference proteome</keyword>
<keyword evidence="7 8" id="KW-0472">Membrane</keyword>
<dbReference type="GO" id="GO:0016020">
    <property type="term" value="C:membrane"/>
    <property type="evidence" value="ECO:0007669"/>
    <property type="project" value="UniProtKB-SubCell"/>
</dbReference>
<protein>
    <submittedName>
        <fullName evidence="10">Exonuclease</fullName>
    </submittedName>
</protein>
<dbReference type="Gene3D" id="3.30.420.10">
    <property type="entry name" value="Ribonuclease H-like superfamily/Ribonuclease H"/>
    <property type="match status" value="1"/>
</dbReference>
<evidence type="ECO:0000256" key="1">
    <source>
        <dbReference type="ARBA" id="ARBA00004141"/>
    </source>
</evidence>
<dbReference type="EMBL" id="CP017831">
    <property type="protein sequence ID" value="AOZ96997.1"/>
    <property type="molecule type" value="Genomic_DNA"/>
</dbReference>
<dbReference type="PANTHER" id="PTHR30231:SF4">
    <property type="entry name" value="PROTEIN NEN2"/>
    <property type="match status" value="1"/>
</dbReference>
<keyword evidence="5 10" id="KW-0269">Exonuclease</keyword>
<accession>A0A1D9P303</accession>
<evidence type="ECO:0000256" key="7">
    <source>
        <dbReference type="ARBA" id="ARBA00023136"/>
    </source>
</evidence>
<dbReference type="GO" id="GO:0003887">
    <property type="term" value="F:DNA-directed DNA polymerase activity"/>
    <property type="evidence" value="ECO:0007669"/>
    <property type="project" value="InterPro"/>
</dbReference>
<name>A0A1D9P303_9FIRM</name>
<proteinExistence type="predicted"/>
<dbReference type="Pfam" id="PF05154">
    <property type="entry name" value="TM2"/>
    <property type="match status" value="1"/>
</dbReference>
<dbReference type="NCBIfam" id="TIGR00573">
    <property type="entry name" value="dnaq"/>
    <property type="match status" value="1"/>
</dbReference>
<keyword evidence="2 8" id="KW-0812">Transmembrane</keyword>
<dbReference type="InterPro" id="IPR012337">
    <property type="entry name" value="RNaseH-like_sf"/>
</dbReference>
<keyword evidence="3" id="KW-0540">Nuclease</keyword>
<dbReference type="RefSeq" id="WP_071176645.1">
    <property type="nucleotide sequence ID" value="NZ_CP017831.1"/>
</dbReference>
<evidence type="ECO:0000256" key="8">
    <source>
        <dbReference type="SAM" id="Phobius"/>
    </source>
</evidence>